<proteinExistence type="inferred from homology"/>
<dbReference type="OrthoDB" id="9802815at2"/>
<comment type="similarity">
    <text evidence="1">Belongs to the Fmt family.</text>
</comment>
<dbReference type="SUPFAM" id="SSF50486">
    <property type="entry name" value="FMT C-terminal domain-like"/>
    <property type="match status" value="1"/>
</dbReference>
<dbReference type="RefSeq" id="WP_119085686.1">
    <property type="nucleotide sequence ID" value="NZ_QXIY01000019.1"/>
</dbReference>
<dbReference type="Pfam" id="PF00551">
    <property type="entry name" value="Formyl_trans_N"/>
    <property type="match status" value="1"/>
</dbReference>
<dbReference type="InterPro" id="IPR036477">
    <property type="entry name" value="Formyl_transf_N_sf"/>
</dbReference>
<evidence type="ECO:0000256" key="1">
    <source>
        <dbReference type="ARBA" id="ARBA00010699"/>
    </source>
</evidence>
<gene>
    <name evidence="7" type="ORF">SMC1_04930</name>
</gene>
<dbReference type="CDD" id="cd08646">
    <property type="entry name" value="FMT_core_Met-tRNA-FMT_N"/>
    <property type="match status" value="1"/>
</dbReference>
<keyword evidence="4" id="KW-0648">Protein biosynthesis</keyword>
<organism evidence="7 8">
    <name type="scientific">Candidatus Cryosericum septentrionale</name>
    <dbReference type="NCBI Taxonomy" id="2290913"/>
    <lineage>
        <taxon>Bacteria</taxon>
        <taxon>Pseudomonadati</taxon>
        <taxon>Caldisericota/Cryosericota group</taxon>
        <taxon>Candidatus Cryosericota</taxon>
        <taxon>Candidatus Cryosericia</taxon>
        <taxon>Candidatus Cryosericales</taxon>
        <taxon>Candidatus Cryosericaceae</taxon>
        <taxon>Candidatus Cryosericum</taxon>
    </lineage>
</organism>
<dbReference type="PANTHER" id="PTHR11138:SF5">
    <property type="entry name" value="METHIONYL-TRNA FORMYLTRANSFERASE, MITOCHONDRIAL"/>
    <property type="match status" value="1"/>
</dbReference>
<evidence type="ECO:0000313" key="8">
    <source>
        <dbReference type="Proteomes" id="UP000266113"/>
    </source>
</evidence>
<keyword evidence="8" id="KW-1185">Reference proteome</keyword>
<dbReference type="InterPro" id="IPR005793">
    <property type="entry name" value="Formyl_trans_C"/>
</dbReference>
<comment type="caution">
    <text evidence="7">The sequence shown here is derived from an EMBL/GenBank/DDBJ whole genome shotgun (WGS) entry which is preliminary data.</text>
</comment>
<dbReference type="GO" id="GO:0004479">
    <property type="term" value="F:methionyl-tRNA formyltransferase activity"/>
    <property type="evidence" value="ECO:0007669"/>
    <property type="project" value="UniProtKB-EC"/>
</dbReference>
<reference evidence="7 8" key="1">
    <citation type="submission" date="2018-09" db="EMBL/GenBank/DDBJ databases">
        <title>Discovery and Ecogenomic Context for Candidatus Cryosericales, a Global Caldiserica Order Active in Thawing Permafrost.</title>
        <authorList>
            <person name="Martinez M.A."/>
            <person name="Woodcroft B.J."/>
            <person name="Ignacio Espinoza J.C."/>
            <person name="Zayed A."/>
            <person name="Singleton C.M."/>
            <person name="Boyd J."/>
            <person name="Li Y.-F."/>
            <person name="Purvine S."/>
            <person name="Maughan H."/>
            <person name="Hodgkins S.B."/>
            <person name="Anderson D."/>
            <person name="Sederholm M."/>
            <person name="Temperton B."/>
            <person name="Saleska S.R."/>
            <person name="Tyson G.W."/>
            <person name="Rich V.I."/>
        </authorList>
    </citation>
    <scope>NUCLEOTIDE SEQUENCE [LARGE SCALE GENOMIC DNA]</scope>
    <source>
        <strain evidence="7 8">SMC1</strain>
    </source>
</reference>
<dbReference type="AlphaFoldDB" id="A0A398DX92"/>
<evidence type="ECO:0000313" key="7">
    <source>
        <dbReference type="EMBL" id="RIE16758.1"/>
    </source>
</evidence>
<feature type="domain" description="Formyl transferase C-terminal" evidence="6">
    <location>
        <begin position="205"/>
        <end position="306"/>
    </location>
</feature>
<dbReference type="Proteomes" id="UP000266113">
    <property type="component" value="Unassembled WGS sequence"/>
</dbReference>
<dbReference type="InterPro" id="IPR011034">
    <property type="entry name" value="Formyl_transferase-like_C_sf"/>
</dbReference>
<sequence>MALDVPRIAVFGSSSISVPVFDAIRCRFHVVLAVVSEEPRIRRGKLLANPVQAWAESHSIPVLNGAETPEGLLTKQLVDGAVDILFLLSYGRLLPQALLDAPRLASINLHPSPLPWYRGAAPIERQIMDGCRQSAVSIIRMNGLLDRGELLAQESFTIADSDYRTDVEASIIRVGVPLTLHVFDQLLHSSTTPLQQTGAGSYARKLKSDDELIDWSGSIEQAYNLVRALAPEPCACSFQETDRLKILRAIPLSADIDLSADAPSGTVAQFLRKRVAVRCGDGWLELLELQFPGKTPMSTVDLLNGRRLVPGNVLRRNPFA</sequence>
<evidence type="ECO:0000256" key="3">
    <source>
        <dbReference type="ARBA" id="ARBA00022679"/>
    </source>
</evidence>
<evidence type="ECO:0000259" key="5">
    <source>
        <dbReference type="Pfam" id="PF00551"/>
    </source>
</evidence>
<dbReference type="Gene3D" id="3.40.50.12230">
    <property type="match status" value="1"/>
</dbReference>
<dbReference type="InterPro" id="IPR044135">
    <property type="entry name" value="Met-tRNA-FMT_C"/>
</dbReference>
<evidence type="ECO:0000259" key="6">
    <source>
        <dbReference type="Pfam" id="PF02911"/>
    </source>
</evidence>
<dbReference type="EMBL" id="QXIY01000019">
    <property type="protein sequence ID" value="RIE16758.1"/>
    <property type="molecule type" value="Genomic_DNA"/>
</dbReference>
<dbReference type="InterPro" id="IPR002376">
    <property type="entry name" value="Formyl_transf_N"/>
</dbReference>
<accession>A0A398DX92</accession>
<evidence type="ECO:0000256" key="2">
    <source>
        <dbReference type="ARBA" id="ARBA00012261"/>
    </source>
</evidence>
<dbReference type="GO" id="GO:0005829">
    <property type="term" value="C:cytosol"/>
    <property type="evidence" value="ECO:0007669"/>
    <property type="project" value="TreeGrafter"/>
</dbReference>
<keyword evidence="3 7" id="KW-0808">Transferase</keyword>
<feature type="domain" description="Formyl transferase N-terminal" evidence="5">
    <location>
        <begin position="7"/>
        <end position="171"/>
    </location>
</feature>
<dbReference type="InterPro" id="IPR041711">
    <property type="entry name" value="Met-tRNA-FMT_N"/>
</dbReference>
<dbReference type="SUPFAM" id="SSF53328">
    <property type="entry name" value="Formyltransferase"/>
    <property type="match status" value="1"/>
</dbReference>
<name>A0A398DX92_9BACT</name>
<dbReference type="CDD" id="cd08704">
    <property type="entry name" value="Met_tRNA_FMT_C"/>
    <property type="match status" value="1"/>
</dbReference>
<dbReference type="EC" id="2.1.2.9" evidence="2"/>
<dbReference type="Pfam" id="PF02911">
    <property type="entry name" value="Formyl_trans_C"/>
    <property type="match status" value="1"/>
</dbReference>
<dbReference type="PANTHER" id="PTHR11138">
    <property type="entry name" value="METHIONYL-TRNA FORMYLTRANSFERASE"/>
    <property type="match status" value="1"/>
</dbReference>
<protein>
    <recommendedName>
        <fullName evidence="2">methionyl-tRNA formyltransferase</fullName>
        <ecNumber evidence="2">2.1.2.9</ecNumber>
    </recommendedName>
</protein>
<evidence type="ECO:0000256" key="4">
    <source>
        <dbReference type="ARBA" id="ARBA00022917"/>
    </source>
</evidence>